<keyword evidence="3 6" id="KW-1133">Transmembrane helix</keyword>
<evidence type="ECO:0000256" key="5">
    <source>
        <dbReference type="ARBA" id="ARBA00038359"/>
    </source>
</evidence>
<proteinExistence type="inferred from homology"/>
<dbReference type="PANTHER" id="PTHR33048:SF92">
    <property type="entry name" value="INTEGRAL MEMBRANE PROTEIN"/>
    <property type="match status" value="1"/>
</dbReference>
<feature type="transmembrane region" description="Helical" evidence="6">
    <location>
        <begin position="243"/>
        <end position="264"/>
    </location>
</feature>
<dbReference type="InterPro" id="IPR052337">
    <property type="entry name" value="SAT4-like"/>
</dbReference>
<feature type="transmembrane region" description="Helical" evidence="6">
    <location>
        <begin position="76"/>
        <end position="96"/>
    </location>
</feature>
<keyword evidence="4 6" id="KW-0472">Membrane</keyword>
<dbReference type="InterPro" id="IPR049326">
    <property type="entry name" value="Rhodopsin_dom_fungi"/>
</dbReference>
<feature type="transmembrane region" description="Helical" evidence="6">
    <location>
        <begin position="276"/>
        <end position="309"/>
    </location>
</feature>
<reference evidence="8 9" key="1">
    <citation type="journal article" date="2018" name="Sci. Rep.">
        <title>Comparative genomics provides insights into the lifestyle and reveals functional heterogeneity of dark septate endophytic fungi.</title>
        <authorList>
            <person name="Knapp D.G."/>
            <person name="Nemeth J.B."/>
            <person name="Barry K."/>
            <person name="Hainaut M."/>
            <person name="Henrissat B."/>
            <person name="Johnson J."/>
            <person name="Kuo A."/>
            <person name="Lim J.H.P."/>
            <person name="Lipzen A."/>
            <person name="Nolan M."/>
            <person name="Ohm R.A."/>
            <person name="Tamas L."/>
            <person name="Grigoriev I.V."/>
            <person name="Spatafora J.W."/>
            <person name="Nagy L.G."/>
            <person name="Kovacs G.M."/>
        </authorList>
    </citation>
    <scope>NUCLEOTIDE SEQUENCE [LARGE SCALE GENOMIC DNA]</scope>
    <source>
        <strain evidence="8 9">DSE2036</strain>
    </source>
</reference>
<name>A0A2V1DH50_9PLEO</name>
<evidence type="ECO:0000313" key="9">
    <source>
        <dbReference type="Proteomes" id="UP000244855"/>
    </source>
</evidence>
<accession>A0A2V1DH50</accession>
<organism evidence="8 9">
    <name type="scientific">Periconia macrospinosa</name>
    <dbReference type="NCBI Taxonomy" id="97972"/>
    <lineage>
        <taxon>Eukaryota</taxon>
        <taxon>Fungi</taxon>
        <taxon>Dikarya</taxon>
        <taxon>Ascomycota</taxon>
        <taxon>Pezizomycotina</taxon>
        <taxon>Dothideomycetes</taxon>
        <taxon>Pleosporomycetidae</taxon>
        <taxon>Pleosporales</taxon>
        <taxon>Massarineae</taxon>
        <taxon>Periconiaceae</taxon>
        <taxon>Periconia</taxon>
    </lineage>
</organism>
<dbReference type="EMBL" id="KZ805435">
    <property type="protein sequence ID" value="PVH97472.1"/>
    <property type="molecule type" value="Genomic_DNA"/>
</dbReference>
<evidence type="ECO:0000256" key="2">
    <source>
        <dbReference type="ARBA" id="ARBA00022692"/>
    </source>
</evidence>
<evidence type="ECO:0000259" key="7">
    <source>
        <dbReference type="Pfam" id="PF20684"/>
    </source>
</evidence>
<dbReference type="GO" id="GO:0016020">
    <property type="term" value="C:membrane"/>
    <property type="evidence" value="ECO:0007669"/>
    <property type="project" value="UniProtKB-SubCell"/>
</dbReference>
<feature type="transmembrane region" description="Helical" evidence="6">
    <location>
        <begin position="43"/>
        <end position="64"/>
    </location>
</feature>
<dbReference type="OrthoDB" id="444631at2759"/>
<dbReference type="AlphaFoldDB" id="A0A2V1DH50"/>
<protein>
    <recommendedName>
        <fullName evidence="7">Rhodopsin domain-containing protein</fullName>
    </recommendedName>
</protein>
<feature type="domain" description="Rhodopsin" evidence="7">
    <location>
        <begin position="61"/>
        <end position="307"/>
    </location>
</feature>
<evidence type="ECO:0000313" key="8">
    <source>
        <dbReference type="EMBL" id="PVH97472.1"/>
    </source>
</evidence>
<sequence>MTSSMDKLALLVRSTVPFNGNTTHPKQRERIENAAAKLDKTTFLALVGIFTGVAVLAASTRIFFNVRKRGKLFVDDMFAILATCCLIASTGFIYYIHDWMYIAAAMASNPKKNGALYTKTEIASLRGLLKWNNLFFFFAWTCITAVKFSFLALFWLLIRDVSRPLLWLWWFTVAITTVSWIFNGWRNAIVCGWSSASKCAPAPPYVKEFGWTSSALDITTDLLIILIPILLLRNSLLRWAVKLRILGFLCLNLFQIAICLARTIGGVIRGRDGRSVAFGMVYIFLLIHVEASVAVIMSGVTAFWTVFAARIRDRERQRQSTKRRSPGICNSFMVWLRRSNGKSKTNTLPSTQKSKKPFLTGEITGGTLRGLGTFIRRHERESGLTTNGITALDSQYDPLQSYHEYIRKENTRATDIPLQLQTQGTLDQMKKPEPSLQLKSNDY</sequence>
<evidence type="ECO:0000256" key="1">
    <source>
        <dbReference type="ARBA" id="ARBA00004141"/>
    </source>
</evidence>
<comment type="subcellular location">
    <subcellularLocation>
        <location evidence="1">Membrane</location>
        <topology evidence="1">Multi-pass membrane protein</topology>
    </subcellularLocation>
</comment>
<keyword evidence="9" id="KW-1185">Reference proteome</keyword>
<evidence type="ECO:0000256" key="6">
    <source>
        <dbReference type="SAM" id="Phobius"/>
    </source>
</evidence>
<keyword evidence="2 6" id="KW-0812">Transmembrane</keyword>
<feature type="transmembrane region" description="Helical" evidence="6">
    <location>
        <begin position="134"/>
        <end position="158"/>
    </location>
</feature>
<dbReference type="Pfam" id="PF20684">
    <property type="entry name" value="Fung_rhodopsin"/>
    <property type="match status" value="1"/>
</dbReference>
<dbReference type="Proteomes" id="UP000244855">
    <property type="component" value="Unassembled WGS sequence"/>
</dbReference>
<feature type="transmembrane region" description="Helical" evidence="6">
    <location>
        <begin position="165"/>
        <end position="185"/>
    </location>
</feature>
<comment type="similarity">
    <text evidence="5">Belongs to the SAT4 family.</text>
</comment>
<evidence type="ECO:0000256" key="4">
    <source>
        <dbReference type="ARBA" id="ARBA00023136"/>
    </source>
</evidence>
<feature type="transmembrane region" description="Helical" evidence="6">
    <location>
        <begin position="211"/>
        <end position="231"/>
    </location>
</feature>
<gene>
    <name evidence="8" type="ORF">DM02DRAFT_684903</name>
</gene>
<evidence type="ECO:0000256" key="3">
    <source>
        <dbReference type="ARBA" id="ARBA00022989"/>
    </source>
</evidence>
<dbReference type="STRING" id="97972.A0A2V1DH50"/>
<dbReference type="PANTHER" id="PTHR33048">
    <property type="entry name" value="PTH11-LIKE INTEGRAL MEMBRANE PROTEIN (AFU_ORTHOLOGUE AFUA_5G11245)"/>
    <property type="match status" value="1"/>
</dbReference>